<organism evidence="5 6">
    <name type="scientific">Beijerinckia indica subsp. indica (strain ATCC 9039 / DSM 1715 / NCIMB 8712)</name>
    <dbReference type="NCBI Taxonomy" id="395963"/>
    <lineage>
        <taxon>Bacteria</taxon>
        <taxon>Pseudomonadati</taxon>
        <taxon>Pseudomonadota</taxon>
        <taxon>Alphaproteobacteria</taxon>
        <taxon>Hyphomicrobiales</taxon>
        <taxon>Beijerinckiaceae</taxon>
        <taxon>Beijerinckia</taxon>
    </lineage>
</organism>
<dbReference type="InterPro" id="IPR036390">
    <property type="entry name" value="WH_DNA-bd_sf"/>
</dbReference>
<dbReference type="SUPFAM" id="SSF46785">
    <property type="entry name" value="Winged helix' DNA-binding domain"/>
    <property type="match status" value="1"/>
</dbReference>
<dbReference type="Proteomes" id="UP000001695">
    <property type="component" value="Chromosome"/>
</dbReference>
<dbReference type="EMBL" id="CP001016">
    <property type="protein sequence ID" value="ACB95827.1"/>
    <property type="molecule type" value="Genomic_DNA"/>
</dbReference>
<dbReference type="HOGENOM" id="CLU_017584_5_1_5"/>
<dbReference type="PANTHER" id="PTHR43537">
    <property type="entry name" value="TRANSCRIPTIONAL REGULATOR, GNTR FAMILY"/>
    <property type="match status" value="1"/>
</dbReference>
<dbReference type="Pfam" id="PF00392">
    <property type="entry name" value="GntR"/>
    <property type="match status" value="1"/>
</dbReference>
<reference evidence="5 6" key="2">
    <citation type="journal article" date="2010" name="J. Bacteriol.">
        <title>Complete genome sequence of Beijerinckia indica subsp. indica.</title>
        <authorList>
            <person name="Tamas I."/>
            <person name="Dedysh S.N."/>
            <person name="Liesack W."/>
            <person name="Stott M.B."/>
            <person name="Alam M."/>
            <person name="Murrell J.C."/>
            <person name="Dunfield P.F."/>
        </authorList>
    </citation>
    <scope>NUCLEOTIDE SEQUENCE [LARGE SCALE GENOMIC DNA]</scope>
    <source>
        <strain evidence="6">ATCC 9039 / DSM 1715 / NCIMB 8712</strain>
    </source>
</reference>
<dbReference type="InterPro" id="IPR008920">
    <property type="entry name" value="TF_FadR/GntR_C"/>
</dbReference>
<keyword evidence="3" id="KW-0804">Transcription</keyword>
<dbReference type="PROSITE" id="PS50949">
    <property type="entry name" value="HTH_GNTR"/>
    <property type="match status" value="1"/>
</dbReference>
<evidence type="ECO:0000256" key="2">
    <source>
        <dbReference type="ARBA" id="ARBA00023125"/>
    </source>
</evidence>
<dbReference type="STRING" id="395963.Bind_2208"/>
<evidence type="ECO:0000256" key="1">
    <source>
        <dbReference type="ARBA" id="ARBA00023015"/>
    </source>
</evidence>
<dbReference type="SUPFAM" id="SSF48008">
    <property type="entry name" value="GntR ligand-binding domain-like"/>
    <property type="match status" value="1"/>
</dbReference>
<reference evidence="6" key="1">
    <citation type="submission" date="2008-03" db="EMBL/GenBank/DDBJ databases">
        <title>Complete sequence of chromosome of Beijerinckia indica subsp. indica ATCC 9039.</title>
        <authorList>
            <consortium name="US DOE Joint Genome Institute"/>
            <person name="Copeland A."/>
            <person name="Lucas S."/>
            <person name="Lapidus A."/>
            <person name="Glavina del Rio T."/>
            <person name="Dalin E."/>
            <person name="Tice H."/>
            <person name="Bruce D."/>
            <person name="Goodwin L."/>
            <person name="Pitluck S."/>
            <person name="LaButti K."/>
            <person name="Schmutz J."/>
            <person name="Larimer F."/>
            <person name="Land M."/>
            <person name="Hauser L."/>
            <person name="Kyrpides N."/>
            <person name="Mikhailova N."/>
            <person name="Dunfield P.F."/>
            <person name="Dedysh S.N."/>
            <person name="Liesack W."/>
            <person name="Saw J.H."/>
            <person name="Alam M."/>
            <person name="Chen Y."/>
            <person name="Murrell J.C."/>
            <person name="Richardson P."/>
        </authorList>
    </citation>
    <scope>NUCLEOTIDE SEQUENCE [LARGE SCALE GENOMIC DNA]</scope>
    <source>
        <strain evidence="6">ATCC 9039 / DSM 1715 / NCIMB 8712</strain>
    </source>
</reference>
<accession>B2IGR6</accession>
<evidence type="ECO:0000313" key="6">
    <source>
        <dbReference type="Proteomes" id="UP000001695"/>
    </source>
</evidence>
<dbReference type="KEGG" id="bid:Bind_2208"/>
<gene>
    <name evidence="5" type="ordered locus">Bind_2208</name>
</gene>
<dbReference type="Pfam" id="PF07729">
    <property type="entry name" value="FCD"/>
    <property type="match status" value="1"/>
</dbReference>
<dbReference type="InterPro" id="IPR036388">
    <property type="entry name" value="WH-like_DNA-bd_sf"/>
</dbReference>
<dbReference type="OrthoDB" id="8114900at2"/>
<name>B2IGR6_BEII9</name>
<dbReference type="RefSeq" id="WP_012385182.1">
    <property type="nucleotide sequence ID" value="NC_010581.1"/>
</dbReference>
<dbReference type="InterPro" id="IPR000524">
    <property type="entry name" value="Tscrpt_reg_HTH_GntR"/>
</dbReference>
<keyword evidence="2" id="KW-0238">DNA-binding</keyword>
<sequence length="223" mass="25316">MAEPTPIFRQSLHDVLTPSLRQLILGGELKPGEKIPERQLCERFGVSRTPLREALKVLAAEGLIELLPQRGAIVAQISPEDIEELFPIMAALEALAGELACERATDADIAQVRALHGQMMESYRNGDEDDYLRLNRRIHQTIFDIAHNETLAAMYQQILTRMHSHRFIVRKSEANWKSAVEEHEKIMEALAARDKRRLPSLLRKHVTGTTVRIATESVERTRV</sequence>
<dbReference type="PRINTS" id="PR00035">
    <property type="entry name" value="HTHGNTR"/>
</dbReference>
<keyword evidence="6" id="KW-1185">Reference proteome</keyword>
<dbReference type="eggNOG" id="COG1802">
    <property type="taxonomic scope" value="Bacteria"/>
</dbReference>
<evidence type="ECO:0000256" key="3">
    <source>
        <dbReference type="ARBA" id="ARBA00023163"/>
    </source>
</evidence>
<dbReference type="Gene3D" id="1.20.120.530">
    <property type="entry name" value="GntR ligand-binding domain-like"/>
    <property type="match status" value="1"/>
</dbReference>
<dbReference type="SMART" id="SM00895">
    <property type="entry name" value="FCD"/>
    <property type="match status" value="1"/>
</dbReference>
<dbReference type="InterPro" id="IPR011711">
    <property type="entry name" value="GntR_C"/>
</dbReference>
<dbReference type="PANTHER" id="PTHR43537:SF50">
    <property type="entry name" value="TRANSCRIPTIONAL REGULATORY PROTEIN"/>
    <property type="match status" value="1"/>
</dbReference>
<dbReference type="GO" id="GO:0003700">
    <property type="term" value="F:DNA-binding transcription factor activity"/>
    <property type="evidence" value="ECO:0007669"/>
    <property type="project" value="InterPro"/>
</dbReference>
<dbReference type="SMART" id="SM00345">
    <property type="entry name" value="HTH_GNTR"/>
    <property type="match status" value="1"/>
</dbReference>
<dbReference type="Gene3D" id="1.10.10.10">
    <property type="entry name" value="Winged helix-like DNA-binding domain superfamily/Winged helix DNA-binding domain"/>
    <property type="match status" value="1"/>
</dbReference>
<dbReference type="AlphaFoldDB" id="B2IGR6"/>
<protein>
    <submittedName>
        <fullName evidence="5">Transcriptional regulator, GntR family</fullName>
    </submittedName>
</protein>
<dbReference type="CDD" id="cd07377">
    <property type="entry name" value="WHTH_GntR"/>
    <property type="match status" value="1"/>
</dbReference>
<keyword evidence="1" id="KW-0805">Transcription regulation</keyword>
<proteinExistence type="predicted"/>
<evidence type="ECO:0000259" key="4">
    <source>
        <dbReference type="PROSITE" id="PS50949"/>
    </source>
</evidence>
<evidence type="ECO:0000313" key="5">
    <source>
        <dbReference type="EMBL" id="ACB95827.1"/>
    </source>
</evidence>
<dbReference type="GO" id="GO:0003677">
    <property type="term" value="F:DNA binding"/>
    <property type="evidence" value="ECO:0007669"/>
    <property type="project" value="UniProtKB-KW"/>
</dbReference>
<feature type="domain" description="HTH gntR-type" evidence="4">
    <location>
        <begin position="10"/>
        <end position="77"/>
    </location>
</feature>